<name>A0A1M3L5H1_9BACT</name>
<evidence type="ECO:0000313" key="2">
    <source>
        <dbReference type="Proteomes" id="UP000184233"/>
    </source>
</evidence>
<accession>A0A1M3L5H1</accession>
<evidence type="ECO:0000313" key="1">
    <source>
        <dbReference type="EMBL" id="OJX60795.1"/>
    </source>
</evidence>
<dbReference type="STRING" id="1895771.BGO89_04320"/>
<dbReference type="InterPro" id="IPR036249">
    <property type="entry name" value="Thioredoxin-like_sf"/>
</dbReference>
<protein>
    <recommendedName>
        <fullName evidence="3">Thioredoxin domain-containing protein</fullName>
    </recommendedName>
</protein>
<organism evidence="1 2">
    <name type="scientific">Candidatus Kapaibacterium thiocyanatum</name>
    <dbReference type="NCBI Taxonomy" id="1895771"/>
    <lineage>
        <taxon>Bacteria</taxon>
        <taxon>Pseudomonadati</taxon>
        <taxon>Candidatus Kapaibacteriota</taxon>
        <taxon>Candidatus Kapaibacteriia</taxon>
        <taxon>Candidatus Kapaibacteriales</taxon>
        <taxon>Candidatus Kapaibacteriaceae</taxon>
        <taxon>Candidatus Kapaibacterium</taxon>
    </lineage>
</organism>
<evidence type="ECO:0008006" key="3">
    <source>
        <dbReference type="Google" id="ProtNLM"/>
    </source>
</evidence>
<dbReference type="Gene3D" id="3.40.30.10">
    <property type="entry name" value="Glutaredoxin"/>
    <property type="match status" value="1"/>
</dbReference>
<reference evidence="1 2" key="1">
    <citation type="submission" date="2016-09" db="EMBL/GenBank/DDBJ databases">
        <title>Genome-resolved meta-omics ties microbial dynamics to process performance in biotechnology for thiocyanate degradation.</title>
        <authorList>
            <person name="Kantor R.S."/>
            <person name="Huddy R.J."/>
            <person name="Iyer R."/>
            <person name="Thomas B.C."/>
            <person name="Brown C.T."/>
            <person name="Anantharaman K."/>
            <person name="Tringe S."/>
            <person name="Hettich R.L."/>
            <person name="Harrison S.T."/>
            <person name="Banfield J.F."/>
        </authorList>
    </citation>
    <scope>NUCLEOTIDE SEQUENCE [LARGE SCALE GENOMIC DNA]</scope>
    <source>
        <strain evidence="1">59-99</strain>
    </source>
</reference>
<dbReference type="SUPFAM" id="SSF52833">
    <property type="entry name" value="Thioredoxin-like"/>
    <property type="match status" value="1"/>
</dbReference>
<dbReference type="AlphaFoldDB" id="A0A1M3L5H1"/>
<dbReference type="Proteomes" id="UP000184233">
    <property type="component" value="Unassembled WGS sequence"/>
</dbReference>
<dbReference type="InterPro" id="IPR010296">
    <property type="entry name" value="DUF899_thioredox"/>
</dbReference>
<gene>
    <name evidence="1" type="ORF">BGO89_04320</name>
</gene>
<dbReference type="EMBL" id="MKVH01000003">
    <property type="protein sequence ID" value="OJX60795.1"/>
    <property type="molecule type" value="Genomic_DNA"/>
</dbReference>
<proteinExistence type="predicted"/>
<sequence>MSPFEDSELVRLYKEINERRNRMTELLRERAAMSIDQSYRFATGERTDVTLDELFDGRNDLIVVHNMGRGCPYCTLWADGLNGILPHIRSRAAIVLMNGDSPDVQNEFASSRGWSFRMVSDAEGRFTEDMGFSTLDNQKRMLQPGFSTFHRNADGTIVRAGTDAFGPGDFYMGIFPMFDLLKDGQAGWHPKYTYNEEHHG</sequence>
<dbReference type="Pfam" id="PF05988">
    <property type="entry name" value="DUF899"/>
    <property type="match status" value="1"/>
</dbReference>
<comment type="caution">
    <text evidence="1">The sequence shown here is derived from an EMBL/GenBank/DDBJ whole genome shotgun (WGS) entry which is preliminary data.</text>
</comment>